<protein>
    <recommendedName>
        <fullName evidence="4">BHLH domain-containing protein</fullName>
    </recommendedName>
</protein>
<reference evidence="2 3" key="1">
    <citation type="submission" date="2024-04" db="EMBL/GenBank/DDBJ databases">
        <title>Complete genome sequence of Fusarium acuminatum.</title>
        <authorList>
            <person name="Lan B."/>
        </authorList>
    </citation>
    <scope>NUCLEOTIDE SEQUENCE [LARGE SCALE GENOMIC DNA]</scope>
    <source>
        <strain evidence="2">1A</strain>
    </source>
</reference>
<dbReference type="EMBL" id="CP151261">
    <property type="protein sequence ID" value="WZH43685.1"/>
    <property type="molecule type" value="Genomic_DNA"/>
</dbReference>
<feature type="region of interest" description="Disordered" evidence="1">
    <location>
        <begin position="255"/>
        <end position="280"/>
    </location>
</feature>
<organism evidence="2 3">
    <name type="scientific">Fusarium acuminatum</name>
    <dbReference type="NCBI Taxonomy" id="5515"/>
    <lineage>
        <taxon>Eukaryota</taxon>
        <taxon>Fungi</taxon>
        <taxon>Dikarya</taxon>
        <taxon>Ascomycota</taxon>
        <taxon>Pezizomycotina</taxon>
        <taxon>Sordariomycetes</taxon>
        <taxon>Hypocreomycetidae</taxon>
        <taxon>Hypocreales</taxon>
        <taxon>Nectriaceae</taxon>
        <taxon>Fusarium</taxon>
        <taxon>Fusarium tricinctum species complex</taxon>
    </lineage>
</organism>
<feature type="compositionally biased region" description="Low complexity" evidence="1">
    <location>
        <begin position="25"/>
        <end position="43"/>
    </location>
</feature>
<gene>
    <name evidence="2" type="ORF">QYS62_004695</name>
</gene>
<keyword evidence="3" id="KW-1185">Reference proteome</keyword>
<proteinExistence type="predicted"/>
<feature type="region of interest" description="Disordered" evidence="1">
    <location>
        <begin position="1"/>
        <end position="72"/>
    </location>
</feature>
<feature type="compositionally biased region" description="Basic residues" evidence="1">
    <location>
        <begin position="255"/>
        <end position="266"/>
    </location>
</feature>
<feature type="compositionally biased region" description="Low complexity" evidence="1">
    <location>
        <begin position="267"/>
        <end position="280"/>
    </location>
</feature>
<evidence type="ECO:0000313" key="3">
    <source>
        <dbReference type="Proteomes" id="UP001489902"/>
    </source>
</evidence>
<feature type="compositionally biased region" description="Low complexity" evidence="1">
    <location>
        <begin position="55"/>
        <end position="72"/>
    </location>
</feature>
<evidence type="ECO:0000313" key="2">
    <source>
        <dbReference type="EMBL" id="WZH43685.1"/>
    </source>
</evidence>
<name>A0ABZ2WTC4_9HYPO</name>
<evidence type="ECO:0008006" key="4">
    <source>
        <dbReference type="Google" id="ProtNLM"/>
    </source>
</evidence>
<evidence type="ECO:0000256" key="1">
    <source>
        <dbReference type="SAM" id="MobiDB-lite"/>
    </source>
</evidence>
<sequence>MCESRTAQAARQWGDSPSKAPRHQSTTASGSTPTATATATAATLMFRENLTSTRQQISPPSSPSASSSASAFQPIQPQSIDVLASQLGSSSLDHYRYNSYSSTTTLPEVALSPISLPDEDCVNVQSMLSQHNLGSMKMDADYNNITMVSQNTSEHPICSINMPFNTPSIAVDPAALAEDSGHVSMPTFRPNLNGGFEVDEGYCEDDDDFSWLQQPLAPRRAAGTSDGVKKRYDLGYRRSADAASRCRNTIHSVPRMRRRDKKKSRSLHSAASSVRSRSDSLASQLASIGSTLDRTSDEVHKIYQLIGAANSRTLAKESRGG</sequence>
<dbReference type="Proteomes" id="UP001489902">
    <property type="component" value="Chromosome 2"/>
</dbReference>
<accession>A0ABZ2WTC4</accession>